<evidence type="ECO:0000313" key="5">
    <source>
        <dbReference type="Ensembl" id="ENSGGOP00000034306.1"/>
    </source>
</evidence>
<dbReference type="AlphaFoldDB" id="A0A2I2YH89"/>
<dbReference type="PROSITE" id="PS51263">
    <property type="entry name" value="ADF_H"/>
    <property type="match status" value="1"/>
</dbReference>
<dbReference type="OMA" id="DICTHEL"/>
<name>A0A2I2YH89_GORGO</name>
<dbReference type="SMART" id="SM00102">
    <property type="entry name" value="ADF"/>
    <property type="match status" value="1"/>
</dbReference>
<reference evidence="5 6" key="2">
    <citation type="journal article" date="2012" name="Nature">
        <title>Insights into hominid evolution from the gorilla genome sequence.</title>
        <authorList>
            <person name="Scally A."/>
            <person name="Dutheil J.Y."/>
            <person name="Hillier L.W."/>
            <person name="Jordan G.E."/>
            <person name="Goodhead I."/>
            <person name="Herrero J."/>
            <person name="Hobolth A."/>
            <person name="Lappalainen T."/>
            <person name="Mailund T."/>
            <person name="Marques-Bonet T."/>
            <person name="McCarthy S."/>
            <person name="Montgomery S.H."/>
            <person name="Schwalie P.C."/>
            <person name="Tang Y.A."/>
            <person name="Ward M.C."/>
            <person name="Xue Y."/>
            <person name="Yngvadottir B."/>
            <person name="Alkan C."/>
            <person name="Andersen L.N."/>
            <person name="Ayub Q."/>
            <person name="Ball E.V."/>
            <person name="Beal K."/>
            <person name="Bradley B.J."/>
            <person name="Chen Y."/>
            <person name="Clee C.M."/>
            <person name="Fitzgerald S."/>
            <person name="Graves T.A."/>
            <person name="Gu Y."/>
            <person name="Heath P."/>
            <person name="Heger A."/>
            <person name="Karakoc E."/>
            <person name="Kolb-Kokocinski A."/>
            <person name="Laird G.K."/>
            <person name="Lunter G."/>
            <person name="Meader S."/>
            <person name="Mort M."/>
            <person name="Mullikin J.C."/>
            <person name="Munch K."/>
            <person name="O'Connor T.D."/>
            <person name="Phillips A.D."/>
            <person name="Prado-Martinez J."/>
            <person name="Rogers A.S."/>
            <person name="Sajjadian S."/>
            <person name="Schmidt D."/>
            <person name="Shaw K."/>
            <person name="Simpson J.T."/>
            <person name="Stenson P.D."/>
            <person name="Turner D.J."/>
            <person name="Vigilant L."/>
            <person name="Vilella A.J."/>
            <person name="Whitener W."/>
            <person name="Zhu B."/>
            <person name="Cooper D.N."/>
            <person name="de Jong P."/>
            <person name="Dermitzakis E.T."/>
            <person name="Eichler E.E."/>
            <person name="Flicek P."/>
            <person name="Goldman N."/>
            <person name="Mundy N.I."/>
            <person name="Ning Z."/>
            <person name="Odom D.T."/>
            <person name="Ponting C.P."/>
            <person name="Quail M.A."/>
            <person name="Ryder O.A."/>
            <person name="Searle S.M."/>
            <person name="Warren W.C."/>
            <person name="Wilson R.K."/>
            <person name="Schierup M.H."/>
            <person name="Rogers J."/>
            <person name="Tyler-Smith C."/>
            <person name="Durbin R."/>
        </authorList>
    </citation>
    <scope>NUCLEOTIDE SEQUENCE [LARGE SCALE GENOMIC DNA]</scope>
</reference>
<dbReference type="Proteomes" id="UP000001519">
    <property type="component" value="Chromosome 3"/>
</dbReference>
<dbReference type="GeneTree" id="ENSGT00950000183000"/>
<dbReference type="Pfam" id="PF00241">
    <property type="entry name" value="Cofilin_ADF"/>
    <property type="match status" value="1"/>
</dbReference>
<dbReference type="InParanoid" id="A0A2I2YH89"/>
<dbReference type="Gene3D" id="3.40.20.10">
    <property type="entry name" value="Severin"/>
    <property type="match status" value="1"/>
</dbReference>
<dbReference type="GO" id="GO:0015629">
    <property type="term" value="C:actin cytoskeleton"/>
    <property type="evidence" value="ECO:0000318"/>
    <property type="project" value="GO_Central"/>
</dbReference>
<sequence>MDSGVQVADEVCHIFYDIKVPKCSTSEEIKKRKKTVIFCLSADKKCIIVEEGKEISAGDIGVTITGPFKHFVGMLPEKDCCYALYDASFETKKSRRVLFVCLFLWAPELPPLKSKMIYTSCKDAIKKKFQANGPEDLNWACIAEKLDGYLIGGCPFLTASHEGAYNVGSSPYW</sequence>
<dbReference type="GO" id="GO:0005737">
    <property type="term" value="C:cytoplasm"/>
    <property type="evidence" value="ECO:0000318"/>
    <property type="project" value="GO_Central"/>
</dbReference>
<dbReference type="STRING" id="9593.ENSGGOP00000034306"/>
<dbReference type="InterPro" id="IPR017904">
    <property type="entry name" value="ADF/Cofilin"/>
</dbReference>
<evidence type="ECO:0000256" key="3">
    <source>
        <dbReference type="ARBA" id="ARBA00023203"/>
    </source>
</evidence>
<dbReference type="GO" id="GO:0051014">
    <property type="term" value="P:actin filament severing"/>
    <property type="evidence" value="ECO:0000318"/>
    <property type="project" value="GO_Central"/>
</dbReference>
<keyword evidence="2" id="KW-0007">Acetylation</keyword>
<dbReference type="CDD" id="cd11286">
    <property type="entry name" value="ADF_cofilin_like"/>
    <property type="match status" value="1"/>
</dbReference>
<proteinExistence type="inferred from homology"/>
<reference evidence="5" key="3">
    <citation type="submission" date="2025-08" db="UniProtKB">
        <authorList>
            <consortium name="Ensembl"/>
        </authorList>
    </citation>
    <scope>IDENTIFICATION</scope>
</reference>
<accession>A0A2I2YH89</accession>
<dbReference type="Ensembl" id="ENSGGOT00000057720.1">
    <property type="protein sequence ID" value="ENSGGOP00000034306.1"/>
    <property type="gene ID" value="ENSGGOG00000042250.1"/>
</dbReference>
<comment type="similarity">
    <text evidence="1">Belongs to the actin-binding proteins ADF family.</text>
</comment>
<dbReference type="SUPFAM" id="SSF55753">
    <property type="entry name" value="Actin depolymerizing proteins"/>
    <property type="match status" value="1"/>
</dbReference>
<dbReference type="PANTHER" id="PTHR11913">
    <property type="entry name" value="COFILIN-RELATED"/>
    <property type="match status" value="1"/>
</dbReference>
<evidence type="ECO:0000259" key="4">
    <source>
        <dbReference type="PROSITE" id="PS51263"/>
    </source>
</evidence>
<reference evidence="5" key="4">
    <citation type="submission" date="2025-09" db="UniProtKB">
        <authorList>
            <consortium name="Ensembl"/>
        </authorList>
    </citation>
    <scope>IDENTIFICATION</scope>
</reference>
<feature type="domain" description="ADF-H" evidence="4">
    <location>
        <begin position="4"/>
        <end position="155"/>
    </location>
</feature>
<organism evidence="5 6">
    <name type="scientific">Gorilla gorilla gorilla</name>
    <name type="common">Western lowland gorilla</name>
    <dbReference type="NCBI Taxonomy" id="9595"/>
    <lineage>
        <taxon>Eukaryota</taxon>
        <taxon>Metazoa</taxon>
        <taxon>Chordata</taxon>
        <taxon>Craniata</taxon>
        <taxon>Vertebrata</taxon>
        <taxon>Euteleostomi</taxon>
        <taxon>Mammalia</taxon>
        <taxon>Eutheria</taxon>
        <taxon>Euarchontoglires</taxon>
        <taxon>Primates</taxon>
        <taxon>Haplorrhini</taxon>
        <taxon>Catarrhini</taxon>
        <taxon>Hominidae</taxon>
        <taxon>Gorilla</taxon>
    </lineage>
</organism>
<keyword evidence="6" id="KW-1185">Reference proteome</keyword>
<dbReference type="PRINTS" id="PR00006">
    <property type="entry name" value="COFILIN"/>
</dbReference>
<evidence type="ECO:0000313" key="6">
    <source>
        <dbReference type="Proteomes" id="UP000001519"/>
    </source>
</evidence>
<keyword evidence="3" id="KW-0009">Actin-binding</keyword>
<dbReference type="InterPro" id="IPR029006">
    <property type="entry name" value="ADF-H/Gelsolin-like_dom_sf"/>
</dbReference>
<dbReference type="GO" id="GO:0030043">
    <property type="term" value="P:actin filament fragmentation"/>
    <property type="evidence" value="ECO:0000318"/>
    <property type="project" value="GO_Central"/>
</dbReference>
<dbReference type="InterPro" id="IPR002108">
    <property type="entry name" value="ADF-H"/>
</dbReference>
<dbReference type="EMBL" id="CABD030020828">
    <property type="status" value="NOT_ANNOTATED_CDS"/>
    <property type="molecule type" value="Genomic_DNA"/>
</dbReference>
<reference evidence="6" key="1">
    <citation type="submission" date="2011-05" db="EMBL/GenBank/DDBJ databases">
        <title>Insights into the evolution of the great apes provided by the gorilla genome.</title>
        <authorList>
            <person name="Scally A."/>
        </authorList>
    </citation>
    <scope>NUCLEOTIDE SEQUENCE [LARGE SCALE GENOMIC DNA]</scope>
</reference>
<evidence type="ECO:0000256" key="1">
    <source>
        <dbReference type="ARBA" id="ARBA00006844"/>
    </source>
</evidence>
<evidence type="ECO:0000256" key="2">
    <source>
        <dbReference type="ARBA" id="ARBA00022990"/>
    </source>
</evidence>
<protein>
    <recommendedName>
        <fullName evidence="4">ADF-H domain-containing protein</fullName>
    </recommendedName>
</protein>
<dbReference type="GO" id="GO:0051015">
    <property type="term" value="F:actin filament binding"/>
    <property type="evidence" value="ECO:0000318"/>
    <property type="project" value="GO_Central"/>
</dbReference>